<gene>
    <name evidence="2" type="ORF">B0J12DRAFT_736414</name>
</gene>
<dbReference type="InterPro" id="IPR013940">
    <property type="entry name" value="Spo22/ZIP4/TEX11"/>
</dbReference>
<dbReference type="EMBL" id="JAGTJR010000004">
    <property type="protein sequence ID" value="KAH7061266.1"/>
    <property type="molecule type" value="Genomic_DNA"/>
</dbReference>
<proteinExistence type="predicted"/>
<dbReference type="Pfam" id="PF08631">
    <property type="entry name" value="SPO22"/>
    <property type="match status" value="1"/>
</dbReference>
<dbReference type="PANTHER" id="PTHR40375">
    <property type="entry name" value="SPORULATION-SPECIFIC PROTEIN 22"/>
    <property type="match status" value="1"/>
</dbReference>
<evidence type="ECO:0000256" key="1">
    <source>
        <dbReference type="ARBA" id="ARBA00023254"/>
    </source>
</evidence>
<dbReference type="PANTHER" id="PTHR40375:SF2">
    <property type="entry name" value="SPORULATION-SPECIFIC PROTEIN 22"/>
    <property type="match status" value="1"/>
</dbReference>
<evidence type="ECO:0000313" key="2">
    <source>
        <dbReference type="EMBL" id="KAH7061266.1"/>
    </source>
</evidence>
<name>A0ABQ8GR17_9PEZI</name>
<reference evidence="2 3" key="1">
    <citation type="journal article" date="2021" name="Nat. Commun.">
        <title>Genetic determinants of endophytism in the Arabidopsis root mycobiome.</title>
        <authorList>
            <person name="Mesny F."/>
            <person name="Miyauchi S."/>
            <person name="Thiergart T."/>
            <person name="Pickel B."/>
            <person name="Atanasova L."/>
            <person name="Karlsson M."/>
            <person name="Huettel B."/>
            <person name="Barry K.W."/>
            <person name="Haridas S."/>
            <person name="Chen C."/>
            <person name="Bauer D."/>
            <person name="Andreopoulos W."/>
            <person name="Pangilinan J."/>
            <person name="LaButti K."/>
            <person name="Riley R."/>
            <person name="Lipzen A."/>
            <person name="Clum A."/>
            <person name="Drula E."/>
            <person name="Henrissat B."/>
            <person name="Kohler A."/>
            <person name="Grigoriev I.V."/>
            <person name="Martin F.M."/>
            <person name="Hacquard S."/>
        </authorList>
    </citation>
    <scope>NUCLEOTIDE SEQUENCE [LARGE SCALE GENOMIC DNA]</scope>
    <source>
        <strain evidence="2 3">MPI-SDFR-AT-0080</strain>
    </source>
</reference>
<protein>
    <submittedName>
        <fullName evidence="2">Meiosis protein SPO22/ZIP4 like-domain-containing protein</fullName>
    </submittedName>
</protein>
<keyword evidence="3" id="KW-1185">Reference proteome</keyword>
<comment type="caution">
    <text evidence="2">The sequence shown here is derived from an EMBL/GenBank/DDBJ whole genome shotgun (WGS) entry which is preliminary data.</text>
</comment>
<dbReference type="Proteomes" id="UP000774617">
    <property type="component" value="Unassembled WGS sequence"/>
</dbReference>
<accession>A0ABQ8GR17</accession>
<sequence>MTSQAKSRQEREKKVGDLVAFATTLSHRLRASPSDLADLKPVLASHLCSTFPLFATAAALHTKRETLDGLGTDIWNLATQLGRDDDDDGAAALDKRTLCSTRLFAVLLLHAAAPRGKDGGAGGKWGKEVEKGVRVLKVALKAAKGALEAKMVGDTGVMRVLECAAEWEERLRRVEEEEGRAGNVGVDVDVVEVVRRLRAEYWILRTVHGWKQSRLDIAEHMYSHGDLEPSRLAPDTANMLTDALYEIGRDVFGKHQYEDAAKWLERAFGVIGERNLEELDHDVVELRMSIMNYLLRAYLGIGDQESLEKARGIVSVLELENGDKMVVQLLKLEVLTADGDSEIDVGQYSSVVSRMIRTVVLTDASFKAIMHHVHKIKGKSSEMAGKILEKFIQTRILTQENAQWIEKVVVTQLWISLESVESATSQPCEKTLDLLNLVLQNSRPFNAPATHAAQTLLWKRIEIMYGQGKYDETEAWCSISLHPLFEKAGDLNKAKIARKLILCAVAKQDHNAARKVFFEMSESARNAPMTRYLMYKSALRDAQPDFAAECLDVICRQSDKDVTLLYACVIEAQSLSDRRQSILALQKVLEMYDYGAPPEVNLPALLRSTIRLLVQHLGGVETFNEDAMGELCKVFEAAAAQATKAMRPQNGRASSEQTFTVQELEWFSRNSYNISLKYCAATHPSCLIRLLDMCIQFIALLQGASPRAEGGGGNGDLVLRLLLCHYLASCAATVLARSTDSIEESLTAYMTASTHVKAFRTISAPLLRTSLFSNNGGKSAGTSSNTDLGAATLVDLAAKRAQLLRYELESALKRRDWDGLDALWDDCFDNQGIGTTDTGRSKERASSWYTRHLEALADLALVIHAELSKADTVINKNTSSSSTHFHHADTMTDTFTHRARILGVLQRIANTSWQGGTGYTNADVVRLARWIRCLFQLCIDSSVSGSSGRQPNSHDADAIPLQCVEQATTVVSSVGIADRAPHLGQRALTVDDEDGGVTSRENAYPLIEAEWLAATAFNRGIEFFCAGDDQRCRSWCDRALGLAQAVEKGRRACGRGRGGGLYGTLMGKYRGLFWGREDE</sequence>
<organism evidence="2 3">
    <name type="scientific">Macrophomina phaseolina</name>
    <dbReference type="NCBI Taxonomy" id="35725"/>
    <lineage>
        <taxon>Eukaryota</taxon>
        <taxon>Fungi</taxon>
        <taxon>Dikarya</taxon>
        <taxon>Ascomycota</taxon>
        <taxon>Pezizomycotina</taxon>
        <taxon>Dothideomycetes</taxon>
        <taxon>Dothideomycetes incertae sedis</taxon>
        <taxon>Botryosphaeriales</taxon>
        <taxon>Botryosphaeriaceae</taxon>
        <taxon>Macrophomina</taxon>
    </lineage>
</organism>
<dbReference type="InterPro" id="IPR039057">
    <property type="entry name" value="Spo22/ZIP4"/>
</dbReference>
<keyword evidence="1" id="KW-0469">Meiosis</keyword>
<evidence type="ECO:0000313" key="3">
    <source>
        <dbReference type="Proteomes" id="UP000774617"/>
    </source>
</evidence>